<feature type="transmembrane region" description="Helical" evidence="5">
    <location>
        <begin position="179"/>
        <end position="198"/>
    </location>
</feature>
<sequence>MVQYLPALLYMGVAGGLLLFNKAALSSFDFPAPTFVVLCQQAFCFLLCSFLSGGGYLSIKRPTVANLRTTAPLAISFVAYLVTGMIALQKVNVPMYTSLRRTTVMFVLVLDFILEKKHESKTVVLAVALQVLGGFIAGFNDLVGGSAEGIFWIFVYNSCTALYLIFISRLRRSTEFSSFDLLYFNSVICSPCLVLILFLTPELSALEQFDHWSEPMFFFSFFSSVVLAFFLNITIFWNTSANSPLTQQVCGQLKDVFSVLISLMIFNDYSHSILNNTGVVVGFLGSFYYAYLKVAGNKDAVGETETKNKLSNP</sequence>
<gene>
    <name evidence="7" type="ORF">PBIL07802_LOCUS19348</name>
</gene>
<dbReference type="Pfam" id="PF03151">
    <property type="entry name" value="TPT"/>
    <property type="match status" value="1"/>
</dbReference>
<feature type="transmembrane region" description="Helical" evidence="5">
    <location>
        <begin position="273"/>
        <end position="291"/>
    </location>
</feature>
<proteinExistence type="predicted"/>
<dbReference type="PANTHER" id="PTHR11132">
    <property type="entry name" value="SOLUTE CARRIER FAMILY 35"/>
    <property type="match status" value="1"/>
</dbReference>
<feature type="transmembrane region" description="Helical" evidence="5">
    <location>
        <begin position="34"/>
        <end position="59"/>
    </location>
</feature>
<evidence type="ECO:0000256" key="5">
    <source>
        <dbReference type="SAM" id="Phobius"/>
    </source>
</evidence>
<dbReference type="InterPro" id="IPR004853">
    <property type="entry name" value="Sugar_P_trans_dom"/>
</dbReference>
<dbReference type="GO" id="GO:0016020">
    <property type="term" value="C:membrane"/>
    <property type="evidence" value="ECO:0007669"/>
    <property type="project" value="UniProtKB-SubCell"/>
</dbReference>
<name>A0A7S3GAX9_9EUKA</name>
<dbReference type="EMBL" id="HBIB01029817">
    <property type="protein sequence ID" value="CAE0257090.1"/>
    <property type="molecule type" value="Transcribed_RNA"/>
</dbReference>
<keyword evidence="4 5" id="KW-0472">Membrane</keyword>
<feature type="transmembrane region" description="Helical" evidence="5">
    <location>
        <begin position="218"/>
        <end position="237"/>
    </location>
</feature>
<feature type="domain" description="Sugar phosphate transporter" evidence="6">
    <location>
        <begin position="18"/>
        <end position="289"/>
    </location>
</feature>
<reference evidence="7" key="1">
    <citation type="submission" date="2021-01" db="EMBL/GenBank/DDBJ databases">
        <authorList>
            <person name="Corre E."/>
            <person name="Pelletier E."/>
            <person name="Niang G."/>
            <person name="Scheremetjew M."/>
            <person name="Finn R."/>
            <person name="Kale V."/>
            <person name="Holt S."/>
            <person name="Cochrane G."/>
            <person name="Meng A."/>
            <person name="Brown T."/>
            <person name="Cohen L."/>
        </authorList>
    </citation>
    <scope>NUCLEOTIDE SEQUENCE</scope>
    <source>
        <strain evidence="7">NIES-2562</strain>
    </source>
</reference>
<keyword evidence="3 5" id="KW-1133">Transmembrane helix</keyword>
<evidence type="ECO:0000256" key="1">
    <source>
        <dbReference type="ARBA" id="ARBA00004141"/>
    </source>
</evidence>
<dbReference type="InterPro" id="IPR050186">
    <property type="entry name" value="TPT_transporter"/>
</dbReference>
<evidence type="ECO:0000256" key="2">
    <source>
        <dbReference type="ARBA" id="ARBA00022692"/>
    </source>
</evidence>
<evidence type="ECO:0000256" key="3">
    <source>
        <dbReference type="ARBA" id="ARBA00022989"/>
    </source>
</evidence>
<feature type="transmembrane region" description="Helical" evidence="5">
    <location>
        <begin position="7"/>
        <end position="28"/>
    </location>
</feature>
<accession>A0A7S3GAX9</accession>
<feature type="transmembrane region" description="Helical" evidence="5">
    <location>
        <begin position="149"/>
        <end position="167"/>
    </location>
</feature>
<comment type="subcellular location">
    <subcellularLocation>
        <location evidence="1">Membrane</location>
        <topology evidence="1">Multi-pass membrane protein</topology>
    </subcellularLocation>
</comment>
<protein>
    <recommendedName>
        <fullName evidence="6">Sugar phosphate transporter domain-containing protein</fullName>
    </recommendedName>
</protein>
<feature type="transmembrane region" description="Helical" evidence="5">
    <location>
        <begin position="123"/>
        <end position="143"/>
    </location>
</feature>
<organism evidence="7">
    <name type="scientific">Palpitomonas bilix</name>
    <dbReference type="NCBI Taxonomy" id="652834"/>
    <lineage>
        <taxon>Eukaryota</taxon>
        <taxon>Eukaryota incertae sedis</taxon>
    </lineage>
</organism>
<keyword evidence="2 5" id="KW-0812">Transmembrane</keyword>
<dbReference type="AlphaFoldDB" id="A0A7S3GAX9"/>
<evidence type="ECO:0000256" key="4">
    <source>
        <dbReference type="ARBA" id="ARBA00023136"/>
    </source>
</evidence>
<feature type="transmembrane region" description="Helical" evidence="5">
    <location>
        <begin position="71"/>
        <end position="89"/>
    </location>
</feature>
<evidence type="ECO:0000259" key="6">
    <source>
        <dbReference type="Pfam" id="PF03151"/>
    </source>
</evidence>
<evidence type="ECO:0000313" key="7">
    <source>
        <dbReference type="EMBL" id="CAE0257090.1"/>
    </source>
</evidence>